<reference evidence="1" key="1">
    <citation type="submission" date="2014-01" db="EMBL/GenBank/DDBJ databases">
        <authorList>
            <person name="Brown-Elliot B."/>
            <person name="Wallace R."/>
            <person name="Lenaerts A."/>
            <person name="Ordway D."/>
            <person name="DeGroote M.A."/>
            <person name="Parker T."/>
            <person name="Sizemore C."/>
            <person name="Tallon L.J."/>
            <person name="Sadzewicz L.K."/>
            <person name="Sengamalay N."/>
            <person name="Fraser C.M."/>
            <person name="Hine E."/>
            <person name="Shefchek K.A."/>
            <person name="Das S.P."/>
            <person name="Tettelin H."/>
        </authorList>
    </citation>
    <scope>NUCLEOTIDE SEQUENCE [LARGE SCALE GENOMIC DNA]</scope>
    <source>
        <strain evidence="1">4042</strain>
    </source>
</reference>
<accession>X7Z3M2</accession>
<evidence type="ECO:0000313" key="1">
    <source>
        <dbReference type="EMBL" id="EUA13641.1"/>
    </source>
</evidence>
<dbReference type="PATRIC" id="fig|1299334.3.peg.8527"/>
<sequence length="58" mass="6617">MPTEPAIDNVSRLQRSSRDIATLPTVLARWLSTVLPAARCLQSLWKAAWTRRACRRKP</sequence>
<proteinExistence type="predicted"/>
<protein>
    <submittedName>
        <fullName evidence="1">Uncharacterized protein</fullName>
    </submittedName>
</protein>
<comment type="caution">
    <text evidence="1">The sequence shown here is derived from an EMBL/GenBank/DDBJ whole genome shotgun (WGS) entry which is preliminary data.</text>
</comment>
<organism evidence="1">
    <name type="scientific">Mycobacterium xenopi 4042</name>
    <dbReference type="NCBI Taxonomy" id="1299334"/>
    <lineage>
        <taxon>Bacteria</taxon>
        <taxon>Bacillati</taxon>
        <taxon>Actinomycetota</taxon>
        <taxon>Actinomycetes</taxon>
        <taxon>Mycobacteriales</taxon>
        <taxon>Mycobacteriaceae</taxon>
        <taxon>Mycobacterium</taxon>
    </lineage>
</organism>
<gene>
    <name evidence="1" type="ORF">I553_6760</name>
</gene>
<dbReference type="EMBL" id="JAOB01000081">
    <property type="protein sequence ID" value="EUA13641.1"/>
    <property type="molecule type" value="Genomic_DNA"/>
</dbReference>
<name>X7Z3M2_MYCXE</name>
<dbReference type="AlphaFoldDB" id="X7Z3M2"/>